<comment type="caution">
    <text evidence="3">The sequence shown here is derived from an EMBL/GenBank/DDBJ whole genome shotgun (WGS) entry which is preliminary data.</text>
</comment>
<proteinExistence type="inferred from homology"/>
<dbReference type="GO" id="GO:0050660">
    <property type="term" value="F:flavin adenine dinucleotide binding"/>
    <property type="evidence" value="ECO:0007669"/>
    <property type="project" value="InterPro"/>
</dbReference>
<evidence type="ECO:0000313" key="3">
    <source>
        <dbReference type="EMBL" id="KAF3068656.1"/>
    </source>
</evidence>
<feature type="non-terminal residue" evidence="3">
    <location>
        <position position="402"/>
    </location>
</feature>
<dbReference type="Pfam" id="PF05199">
    <property type="entry name" value="GMC_oxred_C"/>
    <property type="match status" value="1"/>
</dbReference>
<evidence type="ECO:0000259" key="2">
    <source>
        <dbReference type="PROSITE" id="PS00624"/>
    </source>
</evidence>
<evidence type="ECO:0000313" key="4">
    <source>
        <dbReference type="Proteomes" id="UP000801864"/>
    </source>
</evidence>
<dbReference type="InterPro" id="IPR036188">
    <property type="entry name" value="FAD/NAD-bd_sf"/>
</dbReference>
<sequence length="402" mass="43879">DLSKYLFLPPERLAWSSFLARQRNTESYHDKVPMLRDVSSGDLGLGVLSMTSYDGLRVTADSAYLSDVPSNLIIRTESPVARNLFDRKKAIGVELTSGTQYFATQETIISTGAIDSPKILLLSGIGPQDELAELGIPVTSVRPGVGNNFKDKCMVYLKANLQPGTVPSISMNDVAGWQQQWEEDRTGSMVVEPCRVATGYFKLDNLKTFAEFQQLDEQAKQLLMRPRTPMYEIAPVSEINAMAGIFADPTTGGSFFRDACHLDAPSINGKISLRSSDPAAAPIIQLDYLKNPYDRRVLVESTKKVIDFIYSSKIPAVEPIVGLTAICSKLPINRLAPQGTVKMGKLDDETACLGSDFRVIGIENLRVADLSVVSVNLSNYTQAGAYVIGEIATQKLISTNGL</sequence>
<dbReference type="PANTHER" id="PTHR11552:SF134">
    <property type="entry name" value="GLUCOSE-METHANOL-CHOLINE OXIDOREDUCTASE N-TERMINAL DOMAIN-CONTAINING PROTEIN"/>
    <property type="match status" value="1"/>
</dbReference>
<evidence type="ECO:0000256" key="1">
    <source>
        <dbReference type="ARBA" id="ARBA00010790"/>
    </source>
</evidence>
<dbReference type="Gene3D" id="3.50.50.60">
    <property type="entry name" value="FAD/NAD(P)-binding domain"/>
    <property type="match status" value="1"/>
</dbReference>
<feature type="domain" description="Glucose-methanol-choline oxidoreductase N-terminal" evidence="2">
    <location>
        <begin position="112"/>
        <end position="126"/>
    </location>
</feature>
<dbReference type="InterPro" id="IPR000172">
    <property type="entry name" value="GMC_OxRdtase_N"/>
</dbReference>
<dbReference type="InterPro" id="IPR007867">
    <property type="entry name" value="GMC_OxRtase_C"/>
</dbReference>
<dbReference type="PROSITE" id="PS00624">
    <property type="entry name" value="GMC_OXRED_2"/>
    <property type="match status" value="1"/>
</dbReference>
<dbReference type="Proteomes" id="UP000801864">
    <property type="component" value="Unassembled WGS sequence"/>
</dbReference>
<dbReference type="EMBL" id="QLNT01000013">
    <property type="protein sequence ID" value="KAF3068656.1"/>
    <property type="molecule type" value="Genomic_DNA"/>
</dbReference>
<dbReference type="Pfam" id="PF00732">
    <property type="entry name" value="GMC_oxred_N"/>
    <property type="match status" value="1"/>
</dbReference>
<dbReference type="SUPFAM" id="SSF51905">
    <property type="entry name" value="FAD/NAD(P)-binding domain"/>
    <property type="match status" value="1"/>
</dbReference>
<protein>
    <submittedName>
        <fullName evidence="3">Choline dehydrogenase</fullName>
    </submittedName>
</protein>
<dbReference type="AlphaFoldDB" id="A0A9P4XCL4"/>
<keyword evidence="4" id="KW-1185">Reference proteome</keyword>
<reference evidence="3 4" key="1">
    <citation type="submission" date="2018-06" db="EMBL/GenBank/DDBJ databases">
        <title>Genome analysis of cellulolytic fungus Trichoderma lentiforme CFAM-422.</title>
        <authorList>
            <person name="Steindorff A.S."/>
            <person name="Formighieri E.F."/>
            <person name="Midorikawa G.E.O."/>
            <person name="Tamietti M.S."/>
            <person name="Ramos E.Z."/>
            <person name="Silva A.S."/>
            <person name="Bon E.P.S."/>
            <person name="Mendes T.D."/>
            <person name="Damaso M.C.T."/>
            <person name="Favaro L.C.L."/>
        </authorList>
    </citation>
    <scope>NUCLEOTIDE SEQUENCE [LARGE SCALE GENOMIC DNA]</scope>
    <source>
        <strain evidence="3 4">CFAM-422</strain>
    </source>
</reference>
<dbReference type="SUPFAM" id="SSF54373">
    <property type="entry name" value="FAD-linked reductases, C-terminal domain"/>
    <property type="match status" value="1"/>
</dbReference>
<name>A0A9P4XCL4_9HYPO</name>
<dbReference type="GO" id="GO:0016614">
    <property type="term" value="F:oxidoreductase activity, acting on CH-OH group of donors"/>
    <property type="evidence" value="ECO:0007669"/>
    <property type="project" value="InterPro"/>
</dbReference>
<organism evidence="3 4">
    <name type="scientific">Trichoderma lentiforme</name>
    <dbReference type="NCBI Taxonomy" id="1567552"/>
    <lineage>
        <taxon>Eukaryota</taxon>
        <taxon>Fungi</taxon>
        <taxon>Dikarya</taxon>
        <taxon>Ascomycota</taxon>
        <taxon>Pezizomycotina</taxon>
        <taxon>Sordariomycetes</taxon>
        <taxon>Hypocreomycetidae</taxon>
        <taxon>Hypocreales</taxon>
        <taxon>Hypocreaceae</taxon>
        <taxon>Trichoderma</taxon>
    </lineage>
</organism>
<dbReference type="InterPro" id="IPR012132">
    <property type="entry name" value="GMC_OxRdtase"/>
</dbReference>
<gene>
    <name evidence="3" type="ORF">CFAM422_007705</name>
</gene>
<dbReference type="Gene3D" id="3.30.560.10">
    <property type="entry name" value="Glucose Oxidase, domain 3"/>
    <property type="match status" value="1"/>
</dbReference>
<comment type="similarity">
    <text evidence="1">Belongs to the GMC oxidoreductase family.</text>
</comment>
<dbReference type="PANTHER" id="PTHR11552">
    <property type="entry name" value="GLUCOSE-METHANOL-CHOLINE GMC OXIDOREDUCTASE"/>
    <property type="match status" value="1"/>
</dbReference>
<accession>A0A9P4XCL4</accession>